<comment type="caution">
    <text evidence="1">The sequence shown here is derived from an EMBL/GenBank/DDBJ whole genome shotgun (WGS) entry which is preliminary data.</text>
</comment>
<dbReference type="Proteomes" id="UP000324800">
    <property type="component" value="Unassembled WGS sequence"/>
</dbReference>
<proteinExistence type="predicted"/>
<protein>
    <submittedName>
        <fullName evidence="1">Uncharacterized protein</fullName>
    </submittedName>
</protein>
<dbReference type="AlphaFoldDB" id="A0A5J4TBJ7"/>
<sequence>MANLYNVLYLTFGWVNDIVCINVTEEQTSKAIHWVMMQTDVENNPVVASIRAASITKVFSLGFSKIAIDRFPRHVYTNNIALKSYNKNKKDEVRRKKQVL</sequence>
<evidence type="ECO:0000313" key="1">
    <source>
        <dbReference type="EMBL" id="KAA6355519.1"/>
    </source>
</evidence>
<name>A0A5J4TBJ7_9EUKA</name>
<organism evidence="1 2">
    <name type="scientific">Streblomastix strix</name>
    <dbReference type="NCBI Taxonomy" id="222440"/>
    <lineage>
        <taxon>Eukaryota</taxon>
        <taxon>Metamonada</taxon>
        <taxon>Preaxostyla</taxon>
        <taxon>Oxymonadida</taxon>
        <taxon>Streblomastigidae</taxon>
        <taxon>Streblomastix</taxon>
    </lineage>
</organism>
<accession>A0A5J4TBJ7</accession>
<evidence type="ECO:0000313" key="2">
    <source>
        <dbReference type="Proteomes" id="UP000324800"/>
    </source>
</evidence>
<dbReference type="EMBL" id="SNRW01034498">
    <property type="protein sequence ID" value="KAA6355519.1"/>
    <property type="molecule type" value="Genomic_DNA"/>
</dbReference>
<gene>
    <name evidence="1" type="ORF">EZS28_048954</name>
</gene>
<reference evidence="1 2" key="1">
    <citation type="submission" date="2019-03" db="EMBL/GenBank/DDBJ databases">
        <title>Single cell metagenomics reveals metabolic interactions within the superorganism composed of flagellate Streblomastix strix and complex community of Bacteroidetes bacteria on its surface.</title>
        <authorList>
            <person name="Treitli S.C."/>
            <person name="Kolisko M."/>
            <person name="Husnik F."/>
            <person name="Keeling P."/>
            <person name="Hampl V."/>
        </authorList>
    </citation>
    <scope>NUCLEOTIDE SEQUENCE [LARGE SCALE GENOMIC DNA]</scope>
    <source>
        <strain evidence="1">ST1C</strain>
    </source>
</reference>